<dbReference type="Gene3D" id="3.90.15.10">
    <property type="entry name" value="Topoisomerase I, Chain A, domain 3"/>
    <property type="match status" value="1"/>
</dbReference>
<evidence type="ECO:0000313" key="9">
    <source>
        <dbReference type="EMBL" id="KIH54809.1"/>
    </source>
</evidence>
<dbReference type="GO" id="GO:0006260">
    <property type="term" value="P:DNA replication"/>
    <property type="evidence" value="ECO:0007669"/>
    <property type="project" value="TreeGrafter"/>
</dbReference>
<dbReference type="SUPFAM" id="SSF56349">
    <property type="entry name" value="DNA breaking-rejoining enzymes"/>
    <property type="match status" value="1"/>
</dbReference>
<dbReference type="AlphaFoldDB" id="A0A0C2G7C5"/>
<dbReference type="GO" id="GO:0003677">
    <property type="term" value="F:DNA binding"/>
    <property type="evidence" value="ECO:0007669"/>
    <property type="project" value="UniProtKB-UniRule"/>
</dbReference>
<dbReference type="EC" id="5.6.2.1" evidence="3"/>
<dbReference type="GO" id="GO:0007059">
    <property type="term" value="P:chromosome segregation"/>
    <property type="evidence" value="ECO:0007669"/>
    <property type="project" value="TreeGrafter"/>
</dbReference>
<comment type="caution">
    <text evidence="7">Lacks conserved residue(s) required for the propagation of feature annotation.</text>
</comment>
<keyword evidence="5 7" id="KW-0238">DNA-binding</keyword>
<dbReference type="Proteomes" id="UP000054047">
    <property type="component" value="Unassembled WGS sequence"/>
</dbReference>
<evidence type="ECO:0000259" key="8">
    <source>
        <dbReference type="SMART" id="SM00435"/>
    </source>
</evidence>
<evidence type="ECO:0000256" key="2">
    <source>
        <dbReference type="ARBA" id="ARBA00006645"/>
    </source>
</evidence>
<dbReference type="PROSITE" id="PS52038">
    <property type="entry name" value="TOPO_IB_2"/>
    <property type="match status" value="1"/>
</dbReference>
<evidence type="ECO:0000256" key="5">
    <source>
        <dbReference type="ARBA" id="ARBA00023125"/>
    </source>
</evidence>
<comment type="catalytic activity">
    <reaction evidence="1">
        <text>ATP-independent breakage of single-stranded DNA, followed by passage and rejoining.</text>
        <dbReference type="EC" id="5.6.2.1"/>
    </reaction>
</comment>
<accession>A0A0C2G7C5</accession>
<dbReference type="EMBL" id="KN738436">
    <property type="protein sequence ID" value="KIH54809.1"/>
    <property type="molecule type" value="Genomic_DNA"/>
</dbReference>
<dbReference type="GO" id="GO:0005730">
    <property type="term" value="C:nucleolus"/>
    <property type="evidence" value="ECO:0007669"/>
    <property type="project" value="TreeGrafter"/>
</dbReference>
<name>A0A0C2G7C5_9BILA</name>
<dbReference type="InterPro" id="IPR011010">
    <property type="entry name" value="DNA_brk_join_enz"/>
</dbReference>
<evidence type="ECO:0000256" key="1">
    <source>
        <dbReference type="ARBA" id="ARBA00000213"/>
    </source>
</evidence>
<dbReference type="InterPro" id="IPR051062">
    <property type="entry name" value="Topoisomerase_IB"/>
</dbReference>
<gene>
    <name evidence="9" type="ORF">ANCDUO_15042</name>
</gene>
<dbReference type="SMART" id="SM00435">
    <property type="entry name" value="TOPEUc"/>
    <property type="match status" value="1"/>
</dbReference>
<dbReference type="InterPro" id="IPR013500">
    <property type="entry name" value="TopoI_cat_euk"/>
</dbReference>
<protein>
    <recommendedName>
        <fullName evidence="3">DNA topoisomerase</fullName>
        <ecNumber evidence="3">5.6.2.1</ecNumber>
    </recommendedName>
</protein>
<evidence type="ECO:0000256" key="4">
    <source>
        <dbReference type="ARBA" id="ARBA00023029"/>
    </source>
</evidence>
<keyword evidence="10" id="KW-1185">Reference proteome</keyword>
<dbReference type="InterPro" id="IPR001631">
    <property type="entry name" value="TopoI"/>
</dbReference>
<evidence type="ECO:0000256" key="6">
    <source>
        <dbReference type="ARBA" id="ARBA00023235"/>
    </source>
</evidence>
<dbReference type="GO" id="GO:0006265">
    <property type="term" value="P:DNA topological change"/>
    <property type="evidence" value="ECO:0007669"/>
    <property type="project" value="InterPro"/>
</dbReference>
<keyword evidence="4" id="KW-0799">Topoisomerase</keyword>
<dbReference type="InterPro" id="IPR013499">
    <property type="entry name" value="TopoI_euk"/>
</dbReference>
<proteinExistence type="inferred from homology"/>
<evidence type="ECO:0000313" key="10">
    <source>
        <dbReference type="Proteomes" id="UP000054047"/>
    </source>
</evidence>
<dbReference type="PANTHER" id="PTHR10290">
    <property type="entry name" value="DNA TOPOISOMERASE I"/>
    <property type="match status" value="1"/>
</dbReference>
<organism evidence="9 10">
    <name type="scientific">Ancylostoma duodenale</name>
    <dbReference type="NCBI Taxonomy" id="51022"/>
    <lineage>
        <taxon>Eukaryota</taxon>
        <taxon>Metazoa</taxon>
        <taxon>Ecdysozoa</taxon>
        <taxon>Nematoda</taxon>
        <taxon>Chromadorea</taxon>
        <taxon>Rhabditida</taxon>
        <taxon>Rhabditina</taxon>
        <taxon>Rhabditomorpha</taxon>
        <taxon>Strongyloidea</taxon>
        <taxon>Ancylostomatidae</taxon>
        <taxon>Ancylostomatinae</taxon>
        <taxon>Ancylostoma</taxon>
    </lineage>
</organism>
<comment type="similarity">
    <text evidence="2">Belongs to the type IB topoisomerase family.</text>
</comment>
<feature type="domain" description="DNA topoisomerase I eukaryotic-type" evidence="8">
    <location>
        <begin position="1"/>
        <end position="203"/>
    </location>
</feature>
<dbReference type="PRINTS" id="PR00416">
    <property type="entry name" value="EUTPISMRASEI"/>
</dbReference>
<sequence>MFILASTSTLYRYVVNFDFVGKSSVPYHNTVEVEEMVFTNLEEFISNKQPKERVFDRLNPAYLNRYLGKLMPGLTIKVFRTYRASITMQEQLAALTRGFHDDKQKKASYKKASDEVAKLLNHKRRNGGQREKMWRFLLQETTEDVASVIEQMQGLRIRSTRVGMGGPTNFRPASLLITPNLNSIDLFVNNQLGNRTSNNVVWDIICICR</sequence>
<reference evidence="9 10" key="1">
    <citation type="submission" date="2013-12" db="EMBL/GenBank/DDBJ databases">
        <title>Draft genome of the parsitic nematode Ancylostoma duodenale.</title>
        <authorList>
            <person name="Mitreva M."/>
        </authorList>
    </citation>
    <scope>NUCLEOTIDE SEQUENCE [LARGE SCALE GENOMIC DNA]</scope>
    <source>
        <strain evidence="9 10">Zhejiang</strain>
    </source>
</reference>
<dbReference type="Pfam" id="PF01028">
    <property type="entry name" value="Topoisom_I"/>
    <property type="match status" value="1"/>
</dbReference>
<dbReference type="InterPro" id="IPR014711">
    <property type="entry name" value="TopoI_cat_a-hlx-sub_euk"/>
</dbReference>
<dbReference type="GO" id="GO:0005694">
    <property type="term" value="C:chromosome"/>
    <property type="evidence" value="ECO:0007669"/>
    <property type="project" value="InterPro"/>
</dbReference>
<keyword evidence="6" id="KW-0413">Isomerase</keyword>
<evidence type="ECO:0000256" key="7">
    <source>
        <dbReference type="PROSITE-ProRule" id="PRU01382"/>
    </source>
</evidence>
<dbReference type="GO" id="GO:0003917">
    <property type="term" value="F:DNA topoisomerase type I (single strand cut, ATP-independent) activity"/>
    <property type="evidence" value="ECO:0007669"/>
    <property type="project" value="UniProtKB-EC"/>
</dbReference>
<dbReference type="PANTHER" id="PTHR10290:SF3">
    <property type="entry name" value="DNA TOPOISOMERASE 1"/>
    <property type="match status" value="1"/>
</dbReference>
<dbReference type="OrthoDB" id="47179at2759"/>
<evidence type="ECO:0000256" key="3">
    <source>
        <dbReference type="ARBA" id="ARBA00012891"/>
    </source>
</evidence>